<dbReference type="STRING" id="404433.BTW07_02820"/>
<comment type="caution">
    <text evidence="1">The sequence shown here is derived from an EMBL/GenBank/DDBJ whole genome shotgun (WGS) entry which is preliminary data.</text>
</comment>
<accession>A0A1Q8SWV5</accession>
<dbReference type="AlphaFoldDB" id="A0A1Q8SWV5"/>
<dbReference type="RefSeq" id="WP_075568625.1">
    <property type="nucleotide sequence ID" value="NZ_MSDO01000002.1"/>
</dbReference>
<evidence type="ECO:0000313" key="1">
    <source>
        <dbReference type="EMBL" id="OLO05883.1"/>
    </source>
</evidence>
<proteinExistence type="predicted"/>
<dbReference type="InterPro" id="IPR011257">
    <property type="entry name" value="DNA_glycosylase"/>
</dbReference>
<reference evidence="1 2" key="1">
    <citation type="submission" date="2016-12" db="EMBL/GenBank/DDBJ databases">
        <title>Draft genome sequences of strains Salinicola socius SMB35, Salinicola sp. MH3R3-1 and Chromohalobacter sp. SMB17 from the Verkhnekamsk potash mining region of Russia.</title>
        <authorList>
            <person name="Mavrodi D.V."/>
            <person name="Olsson B.E."/>
            <person name="Korsakova E.S."/>
            <person name="Pyankova A."/>
            <person name="Mavrodi O.V."/>
            <person name="Plotnikova E.G."/>
        </authorList>
    </citation>
    <scope>NUCLEOTIDE SEQUENCE [LARGE SCALE GENOMIC DNA]</scope>
    <source>
        <strain evidence="1 2">SMB35</strain>
    </source>
</reference>
<gene>
    <name evidence="1" type="ORF">BTW07_02820</name>
</gene>
<dbReference type="GO" id="GO:0003824">
    <property type="term" value="F:catalytic activity"/>
    <property type="evidence" value="ECO:0007669"/>
    <property type="project" value="InterPro"/>
</dbReference>
<dbReference type="Proteomes" id="UP000186878">
    <property type="component" value="Unassembled WGS sequence"/>
</dbReference>
<name>A0A1Q8SWV5_9GAMM</name>
<organism evidence="1 2">
    <name type="scientific">Salinicola socius</name>
    <dbReference type="NCBI Taxonomy" id="404433"/>
    <lineage>
        <taxon>Bacteria</taxon>
        <taxon>Pseudomonadati</taxon>
        <taxon>Pseudomonadota</taxon>
        <taxon>Gammaproteobacteria</taxon>
        <taxon>Oceanospirillales</taxon>
        <taxon>Halomonadaceae</taxon>
        <taxon>Salinicola</taxon>
    </lineage>
</organism>
<protein>
    <recommendedName>
        <fullName evidence="3">Endonuclease</fullName>
    </recommendedName>
</protein>
<sequence>MASQKRIIEALMQRHGRTFASELGVDLGRNTPSPLFRLLCYSLLTSAPISADLAMRGARAMARAGWTTPRKLAASDWAARARVLNESGYARVDEKTATQLADMNGALLETYGGDLRKLREAAEGSPKALRKRLKAFKGIGGTGADIFLREIQLVWDECYPYADKAALSAAEKLGLKADAAKLANKVSREDYPRLMAALVRCKLAKDSREVLKAASE</sequence>
<evidence type="ECO:0000313" key="2">
    <source>
        <dbReference type="Proteomes" id="UP000186878"/>
    </source>
</evidence>
<dbReference type="GO" id="GO:0006281">
    <property type="term" value="P:DNA repair"/>
    <property type="evidence" value="ECO:0007669"/>
    <property type="project" value="InterPro"/>
</dbReference>
<dbReference type="Gene3D" id="1.10.340.30">
    <property type="entry name" value="Hypothetical protein, domain 2"/>
    <property type="match status" value="1"/>
</dbReference>
<dbReference type="EMBL" id="MSDO01000002">
    <property type="protein sequence ID" value="OLO05883.1"/>
    <property type="molecule type" value="Genomic_DNA"/>
</dbReference>
<keyword evidence="2" id="KW-1185">Reference proteome</keyword>
<dbReference type="OrthoDB" id="3078554at2"/>
<evidence type="ECO:0008006" key="3">
    <source>
        <dbReference type="Google" id="ProtNLM"/>
    </source>
</evidence>
<dbReference type="SUPFAM" id="SSF48150">
    <property type="entry name" value="DNA-glycosylase"/>
    <property type="match status" value="1"/>
</dbReference>